<feature type="compositionally biased region" description="Low complexity" evidence="1">
    <location>
        <begin position="180"/>
        <end position="192"/>
    </location>
</feature>
<keyword evidence="3" id="KW-1185">Reference proteome</keyword>
<feature type="region of interest" description="Disordered" evidence="1">
    <location>
        <begin position="151"/>
        <end position="294"/>
    </location>
</feature>
<feature type="region of interest" description="Disordered" evidence="1">
    <location>
        <begin position="67"/>
        <end position="139"/>
    </location>
</feature>
<organism evidence="2 3">
    <name type="scientific">Acetobacter aceti</name>
    <dbReference type="NCBI Taxonomy" id="435"/>
    <lineage>
        <taxon>Bacteria</taxon>
        <taxon>Pseudomonadati</taxon>
        <taxon>Pseudomonadota</taxon>
        <taxon>Alphaproteobacteria</taxon>
        <taxon>Acetobacterales</taxon>
        <taxon>Acetobacteraceae</taxon>
        <taxon>Acetobacter</taxon>
        <taxon>Acetobacter subgen. Acetobacter</taxon>
    </lineage>
</organism>
<evidence type="ECO:0000256" key="1">
    <source>
        <dbReference type="SAM" id="MobiDB-lite"/>
    </source>
</evidence>
<dbReference type="AlphaFoldDB" id="A0A1U9KIM9"/>
<feature type="compositionally biased region" description="Pro residues" evidence="1">
    <location>
        <begin position="115"/>
        <end position="133"/>
    </location>
</feature>
<feature type="compositionally biased region" description="Pro residues" evidence="1">
    <location>
        <begin position="193"/>
        <end position="207"/>
    </location>
</feature>
<protein>
    <submittedName>
        <fullName evidence="2">Uncharacterized protein</fullName>
    </submittedName>
</protein>
<gene>
    <name evidence="2" type="ORF">A0U92_13820</name>
</gene>
<sequence>MRTGQIAAMLLTALALEGCYAQYNYRPSGYTEAWSMGHHDGHLGWYDGHGHWQGWFDGAAWHDAHEATQHGASTPLSDRSAMGSVKSQPALRRPVPTVAQPVLPREEAPSAVNPVPEPAQAPVFTPLPTPTSPSVPSVEVPKASVAAPPVPATIPASRTSVPAKAPTPQAIEPAAPPQPAAAKVPAVQSSPVQPAPQPAQEPAPSPAPSVEQPLPVQPSAADEAPASPPTTPQPLFKIKPGTSMPDGPDESTSAASQVLPAWLSPSPDPVPTSQPTPARSSGRAASRTTRKTTP</sequence>
<dbReference type="Proteomes" id="UP000188937">
    <property type="component" value="Chromosome"/>
</dbReference>
<name>A0A1U9KIM9_ACEAC</name>
<evidence type="ECO:0000313" key="3">
    <source>
        <dbReference type="Proteomes" id="UP000188937"/>
    </source>
</evidence>
<dbReference type="RefSeq" id="WP_077813721.1">
    <property type="nucleotide sequence ID" value="NZ_CP014692.1"/>
</dbReference>
<feature type="compositionally biased region" description="Low complexity" evidence="1">
    <location>
        <begin position="275"/>
        <end position="287"/>
    </location>
</feature>
<reference evidence="2 3" key="1">
    <citation type="submission" date="2016-03" db="EMBL/GenBank/DDBJ databases">
        <title>Acetic acid bacteria sequencing.</title>
        <authorList>
            <person name="Brandt J."/>
            <person name="Jakob F."/>
            <person name="Vogel R.F."/>
        </authorList>
    </citation>
    <scope>NUCLEOTIDE SEQUENCE [LARGE SCALE GENOMIC DNA]</scope>
    <source>
        <strain evidence="2 3">TMW2.1153</strain>
    </source>
</reference>
<proteinExistence type="predicted"/>
<accession>A0A1U9KIM9</accession>
<dbReference type="EMBL" id="CP014692">
    <property type="protein sequence ID" value="AQS85672.1"/>
    <property type="molecule type" value="Genomic_DNA"/>
</dbReference>
<dbReference type="KEGG" id="aace:A0U92_13820"/>
<evidence type="ECO:0000313" key="2">
    <source>
        <dbReference type="EMBL" id="AQS85672.1"/>
    </source>
</evidence>
<dbReference type="STRING" id="435.A0U92_13820"/>
<dbReference type="OrthoDB" id="5117207at2"/>
<feature type="compositionally biased region" description="Low complexity" evidence="1">
    <location>
        <begin position="208"/>
        <end position="225"/>
    </location>
</feature>